<dbReference type="PANTHER" id="PTHR30032:SF8">
    <property type="entry name" value="GERMINATION-SPECIFIC N-ACETYLMURAMOYL-L-ALANINE AMIDASE"/>
    <property type="match status" value="1"/>
</dbReference>
<dbReference type="Gene3D" id="3.40.50.12090">
    <property type="match status" value="2"/>
</dbReference>
<dbReference type="PANTHER" id="PTHR30032">
    <property type="entry name" value="N-ACETYLMURAMOYL-L-ALANINE AMIDASE-RELATED"/>
    <property type="match status" value="1"/>
</dbReference>
<reference evidence="2" key="1">
    <citation type="submission" date="2005-09" db="EMBL/GenBank/DDBJ databases">
        <title>Complete genome sequence of Clostridium kluyveri and comparative genomics of Clostridia species.</title>
        <authorList>
            <person name="Inui M."/>
            <person name="Nonaka H."/>
            <person name="Shinoda Y."/>
            <person name="Ikenaga Y."/>
            <person name="Abe M."/>
            <person name="Naito K."/>
            <person name="Vertes A.A."/>
            <person name="Yukawa H."/>
        </authorList>
    </citation>
    <scope>NUCLEOTIDE SEQUENCE [LARGE SCALE GENOMIC DNA]</scope>
    <source>
        <strain evidence="2">NBRC 12016</strain>
    </source>
</reference>
<dbReference type="EMBL" id="AP009049">
    <property type="protein sequence ID" value="BAH07607.1"/>
    <property type="molecule type" value="Genomic_DNA"/>
</dbReference>
<organism evidence="1 2">
    <name type="scientific">Clostridium kluyveri (strain NBRC 12016)</name>
    <dbReference type="NCBI Taxonomy" id="583346"/>
    <lineage>
        <taxon>Bacteria</taxon>
        <taxon>Bacillati</taxon>
        <taxon>Bacillota</taxon>
        <taxon>Clostridia</taxon>
        <taxon>Eubacteriales</taxon>
        <taxon>Clostridiaceae</taxon>
        <taxon>Clostridium</taxon>
    </lineage>
</organism>
<proteinExistence type="predicted"/>
<name>B9E532_CLOK1</name>
<dbReference type="AlphaFoldDB" id="B9E532"/>
<dbReference type="Pfam" id="PF04122">
    <property type="entry name" value="CW_binding_2"/>
    <property type="match status" value="3"/>
</dbReference>
<dbReference type="Gene3D" id="3.10.450.420">
    <property type="match status" value="1"/>
</dbReference>
<evidence type="ECO:0000313" key="1">
    <source>
        <dbReference type="EMBL" id="BAH07607.1"/>
    </source>
</evidence>
<dbReference type="Pfam" id="PF16800">
    <property type="entry name" value="Endopep_inhib"/>
    <property type="match status" value="1"/>
</dbReference>
<accession>B9E532</accession>
<sequence>MLTIRGTIMYKKFLSIVAIFILSILLILPNQIVDSASFNQRLAGQTRYETAAKIAQEGWTSSNYAVVASGEGFADALSAAPLAKKYNAPILLTGKNTLDSNTKSELQSLGVKNVFLIGGTGSISDNVKSELGSMNITVTRISGKDRFETSLEVAKNLGDINGIVVTNAYGFADALSIAPIAADQGMAVILTSSDSLSSDIQTFLNSINYSKSYIIGGTGVVGHSVASQLKNVTRLSGASRYETNAAVLKQFADNLSYDKVYVASGENYPDALSGSVLAASNNSPLILVGNSFDPSVISSIQAQHDKYNDVVVLGGAAVVSDALINDIVSGVFIPSISDEEIKKLIYNADQAYVKIHLLASYDKNDAIYTDNAYYKLKDNVNTYDKLFKYYNVYFSEKKSNYFINSGLFVNSNNTFYILGCDPGARSLILEAKLENKTIDKNKMNVTLLCYNEEGVFPNEEYPPEYENYTLIYEDGRWVVDDCDNSDWNDFNYRDNHNLNQ</sequence>
<gene>
    <name evidence="1" type="ordered locus">CKR_2556</name>
</gene>
<protein>
    <recommendedName>
        <fullName evidence="3">Cell wall-binding repeat 2 family protein</fullName>
    </recommendedName>
</protein>
<dbReference type="HOGENOM" id="CLU_028455_4_2_9"/>
<dbReference type="InterPro" id="IPR051922">
    <property type="entry name" value="Bact_Sporulation_Assoc"/>
</dbReference>
<dbReference type="InterPro" id="IPR007253">
    <property type="entry name" value="Cell_wall-bd_2"/>
</dbReference>
<dbReference type="InterPro" id="IPR031841">
    <property type="entry name" value="Endopep_inhib"/>
</dbReference>
<evidence type="ECO:0008006" key="3">
    <source>
        <dbReference type="Google" id="ProtNLM"/>
    </source>
</evidence>
<dbReference type="Proteomes" id="UP000007969">
    <property type="component" value="Chromosome"/>
</dbReference>
<evidence type="ECO:0000313" key="2">
    <source>
        <dbReference type="Proteomes" id="UP000007969"/>
    </source>
</evidence>
<dbReference type="InterPro" id="IPR053749">
    <property type="entry name" value="TA_system-associated_sf"/>
</dbReference>
<dbReference type="KEGG" id="ckr:CKR_2556"/>